<dbReference type="RefSeq" id="WP_188676457.1">
    <property type="nucleotide sequence ID" value="NZ_BMJH01000003.1"/>
</dbReference>
<dbReference type="EMBL" id="BMJH01000003">
    <property type="protein sequence ID" value="GGC73969.1"/>
    <property type="molecule type" value="Genomic_DNA"/>
</dbReference>
<accession>A0A916UIT8</accession>
<evidence type="ECO:0000313" key="2">
    <source>
        <dbReference type="Proteomes" id="UP000641514"/>
    </source>
</evidence>
<reference evidence="1" key="1">
    <citation type="journal article" date="2014" name="Int. J. Syst. Evol. Microbiol.">
        <title>Complete genome sequence of Corynebacterium casei LMG S-19264T (=DSM 44701T), isolated from a smear-ripened cheese.</title>
        <authorList>
            <consortium name="US DOE Joint Genome Institute (JGI-PGF)"/>
            <person name="Walter F."/>
            <person name="Albersmeier A."/>
            <person name="Kalinowski J."/>
            <person name="Ruckert C."/>
        </authorList>
    </citation>
    <scope>NUCLEOTIDE SEQUENCE</scope>
    <source>
        <strain evidence="1">CGMCC 1.15478</strain>
    </source>
</reference>
<keyword evidence="2" id="KW-1185">Reference proteome</keyword>
<comment type="caution">
    <text evidence="1">The sequence shown here is derived from an EMBL/GenBank/DDBJ whole genome shotgun (WGS) entry which is preliminary data.</text>
</comment>
<proteinExistence type="predicted"/>
<gene>
    <name evidence="1" type="ORF">GCM10011410_28950</name>
</gene>
<organism evidence="1 2">
    <name type="scientific">Hoyosella rhizosphaerae</name>
    <dbReference type="NCBI Taxonomy" id="1755582"/>
    <lineage>
        <taxon>Bacteria</taxon>
        <taxon>Bacillati</taxon>
        <taxon>Actinomycetota</taxon>
        <taxon>Actinomycetes</taxon>
        <taxon>Mycobacteriales</taxon>
        <taxon>Hoyosellaceae</taxon>
        <taxon>Hoyosella</taxon>
    </lineage>
</organism>
<dbReference type="AlphaFoldDB" id="A0A916UIT8"/>
<name>A0A916UIT8_9ACTN</name>
<sequence>MFLDDLYETGTPVYARNYNYHNQNPFLDARDTAQQMELLEGNLVVRSVDSAWGANDVRYFVQTKSGAIRETERNTITRQGFRVGPSQIGSDDGGYLLHWDGDDSLFAPQLRRRLVRETPKGIAVRFLWNLGDSVSNLTQGAPVFIQSTNRYNGIVGSGSLVDGRVFVTQGSDMGLVDVQIEHFVPLVARLPISKMPPAPWHAPRGPVSAITFDEHINLSRTWLNHLSNHGRSEIVSRLY</sequence>
<reference evidence="1" key="2">
    <citation type="submission" date="2020-09" db="EMBL/GenBank/DDBJ databases">
        <authorList>
            <person name="Sun Q."/>
            <person name="Zhou Y."/>
        </authorList>
    </citation>
    <scope>NUCLEOTIDE SEQUENCE</scope>
    <source>
        <strain evidence="1">CGMCC 1.15478</strain>
    </source>
</reference>
<dbReference type="Proteomes" id="UP000641514">
    <property type="component" value="Unassembled WGS sequence"/>
</dbReference>
<protein>
    <submittedName>
        <fullName evidence="1">Uncharacterized protein</fullName>
    </submittedName>
</protein>
<evidence type="ECO:0000313" key="1">
    <source>
        <dbReference type="EMBL" id="GGC73969.1"/>
    </source>
</evidence>